<evidence type="ECO:0000313" key="15">
    <source>
        <dbReference type="Proteomes" id="UP001347796"/>
    </source>
</evidence>
<reference evidence="14 15" key="1">
    <citation type="submission" date="2024-01" db="EMBL/GenBank/DDBJ databases">
        <title>The genome of the rayed Mediterranean limpet Patella caerulea (Linnaeus, 1758).</title>
        <authorList>
            <person name="Anh-Thu Weber A."/>
            <person name="Halstead-Nussloch G."/>
        </authorList>
    </citation>
    <scope>NUCLEOTIDE SEQUENCE [LARGE SCALE GENOMIC DNA]</scope>
    <source>
        <strain evidence="14">AATW-2023a</strain>
        <tissue evidence="14">Whole specimen</tissue>
    </source>
</reference>
<dbReference type="Pfam" id="PF05253">
    <property type="entry name" value="zf-U11-48K"/>
    <property type="match status" value="1"/>
</dbReference>
<comment type="catalytic activity">
    <reaction evidence="9 12">
        <text>cytidine(4) in tRNA(Pro) + S-adenosyl-L-methionine = 2'-O-methylcytidine(4) in tRNA(Pro) + S-adenosyl-L-homocysteine + H(+)</text>
        <dbReference type="Rhea" id="RHEA:32767"/>
        <dbReference type="Rhea" id="RHEA-COMP:10397"/>
        <dbReference type="Rhea" id="RHEA-COMP:10398"/>
        <dbReference type="ChEBI" id="CHEBI:15378"/>
        <dbReference type="ChEBI" id="CHEBI:57856"/>
        <dbReference type="ChEBI" id="CHEBI:59789"/>
        <dbReference type="ChEBI" id="CHEBI:74495"/>
        <dbReference type="ChEBI" id="CHEBI:82748"/>
        <dbReference type="EC" id="2.1.1.225"/>
    </reaction>
</comment>
<dbReference type="Proteomes" id="UP001347796">
    <property type="component" value="Unassembled WGS sequence"/>
</dbReference>
<dbReference type="InterPro" id="IPR022776">
    <property type="entry name" value="TRM13/UPF0224_CHHC_Znf_dom"/>
</dbReference>
<proteinExistence type="inferred from homology"/>
<protein>
    <recommendedName>
        <fullName evidence="12">tRNA:m(4)X modification enzyme TRM13</fullName>
        <ecNumber evidence="12">2.1.1.225</ecNumber>
    </recommendedName>
</protein>
<evidence type="ECO:0000256" key="1">
    <source>
        <dbReference type="ARBA" id="ARBA00005265"/>
    </source>
</evidence>
<evidence type="ECO:0000256" key="6">
    <source>
        <dbReference type="ARBA" id="ARBA00022723"/>
    </source>
</evidence>
<keyword evidence="15" id="KW-1185">Reference proteome</keyword>
<dbReference type="Pfam" id="PF11722">
    <property type="entry name" value="zf-TRM13_CCCH"/>
    <property type="match status" value="1"/>
</dbReference>
<organism evidence="14 15">
    <name type="scientific">Patella caerulea</name>
    <name type="common">Rayed Mediterranean limpet</name>
    <dbReference type="NCBI Taxonomy" id="87958"/>
    <lineage>
        <taxon>Eukaryota</taxon>
        <taxon>Metazoa</taxon>
        <taxon>Spiralia</taxon>
        <taxon>Lophotrochozoa</taxon>
        <taxon>Mollusca</taxon>
        <taxon>Gastropoda</taxon>
        <taxon>Patellogastropoda</taxon>
        <taxon>Patelloidea</taxon>
        <taxon>Patellidae</taxon>
        <taxon>Patella</taxon>
    </lineage>
</organism>
<keyword evidence="7 12" id="KW-0863">Zinc-finger</keyword>
<evidence type="ECO:0000256" key="5">
    <source>
        <dbReference type="ARBA" id="ARBA00022694"/>
    </source>
</evidence>
<evidence type="ECO:0000256" key="3">
    <source>
        <dbReference type="ARBA" id="ARBA00022679"/>
    </source>
</evidence>
<dbReference type="PROSITE" id="PS51800">
    <property type="entry name" value="ZF_CHHC_U11_48K"/>
    <property type="match status" value="1"/>
</dbReference>
<dbReference type="AlphaFoldDB" id="A0AAN8JMC9"/>
<dbReference type="GO" id="GO:0030488">
    <property type="term" value="P:tRNA methylation"/>
    <property type="evidence" value="ECO:0007669"/>
    <property type="project" value="InterPro"/>
</dbReference>
<dbReference type="GO" id="GO:0008270">
    <property type="term" value="F:zinc ion binding"/>
    <property type="evidence" value="ECO:0007669"/>
    <property type="project" value="UniProtKB-KW"/>
</dbReference>
<name>A0AAN8JMC9_PATCE</name>
<dbReference type="InterPro" id="IPR039044">
    <property type="entry name" value="Trm13"/>
</dbReference>
<comment type="function">
    <text evidence="12">tRNA methylase which 2'-O-methylates cytidine(4) in tRNA(Pro) and tRNA(Gly)(GCC), and adenosine(4) in tRNA(His).</text>
</comment>
<keyword evidence="2 12" id="KW-0489">Methyltransferase</keyword>
<evidence type="ECO:0000256" key="10">
    <source>
        <dbReference type="ARBA" id="ARBA00048635"/>
    </source>
</evidence>
<dbReference type="EMBL" id="JAZGQO010000008">
    <property type="protein sequence ID" value="KAK6178776.1"/>
    <property type="molecule type" value="Genomic_DNA"/>
</dbReference>
<evidence type="ECO:0000256" key="2">
    <source>
        <dbReference type="ARBA" id="ARBA00022603"/>
    </source>
</evidence>
<evidence type="ECO:0000256" key="8">
    <source>
        <dbReference type="ARBA" id="ARBA00022833"/>
    </source>
</evidence>
<dbReference type="Pfam" id="PF05206">
    <property type="entry name" value="TRM13"/>
    <property type="match status" value="1"/>
</dbReference>
<comment type="catalytic activity">
    <reaction evidence="11 12">
        <text>adenosine(4) in tRNA(His) + S-adenosyl-L-methionine = 2'-O-methyladenosine(4) in tRNA(His) + S-adenosyl-L-homocysteine + H(+)</text>
        <dbReference type="Rhea" id="RHEA:43196"/>
        <dbReference type="Rhea" id="RHEA-COMP:10401"/>
        <dbReference type="Rhea" id="RHEA-COMP:10402"/>
        <dbReference type="ChEBI" id="CHEBI:15378"/>
        <dbReference type="ChEBI" id="CHEBI:57856"/>
        <dbReference type="ChEBI" id="CHEBI:59789"/>
        <dbReference type="ChEBI" id="CHEBI:74411"/>
        <dbReference type="ChEBI" id="CHEBI:74477"/>
        <dbReference type="EC" id="2.1.1.225"/>
    </reaction>
</comment>
<dbReference type="GO" id="GO:0106050">
    <property type="term" value="F:tRNA 2'-O-methyltransferase activity"/>
    <property type="evidence" value="ECO:0007669"/>
    <property type="project" value="UniProtKB-UniRule"/>
</dbReference>
<comment type="caution">
    <text evidence="14">The sequence shown here is derived from an EMBL/GenBank/DDBJ whole genome shotgun (WGS) entry which is preliminary data.</text>
</comment>
<dbReference type="EC" id="2.1.1.225" evidence="12"/>
<evidence type="ECO:0000256" key="12">
    <source>
        <dbReference type="RuleBase" id="RU367103"/>
    </source>
</evidence>
<keyword evidence="8 12" id="KW-0862">Zinc</keyword>
<evidence type="ECO:0000313" key="14">
    <source>
        <dbReference type="EMBL" id="KAK6178776.1"/>
    </source>
</evidence>
<evidence type="ECO:0000256" key="4">
    <source>
        <dbReference type="ARBA" id="ARBA00022691"/>
    </source>
</evidence>
<comment type="similarity">
    <text evidence="1 12">Belongs to the methyltransferase TRM13 family.</text>
</comment>
<evidence type="ECO:0000259" key="13">
    <source>
        <dbReference type="PROSITE" id="PS51800"/>
    </source>
</evidence>
<keyword evidence="6 12" id="KW-0479">Metal-binding</keyword>
<dbReference type="PANTHER" id="PTHR12998:SF0">
    <property type="entry name" value="TRNA:M(4)X MODIFICATION ENZYME TRM13 HOMOLOG"/>
    <property type="match status" value="1"/>
</dbReference>
<sequence length="442" mass="50959">MEKLSPRRETGQCSFFLKKKNRFCRFRPNKSQLYCAEHSLAMGVELERKRVTCPLDPSHTCYEDCLQKHLKKCNNRRKAEEVYYVEGINSGSDIEEDKVSVNSVSGDELQNVINRINKLYDEYIGCIEEEILTHACLQEELDNETYGTSAMRHRKQQASLVGHMEKLDLLKDNTSFIEMGAGKGQLSHWVQKAMTDKHNLSFLLVDRGSARYKFDSYHKSEEEGPKFERIKIDIEHLDLGKVKSISNNDELVTAIGKHLCGAATDLALRCLIRPVNTDTELPCKRLKTDDTENDRGSYTRCPKGIVIALCCHHRCTWKTYVGKKFMRSNGISSHDFQLLLSISSWATCSWQGWKTEERGKASKTENNQEAHYEDEKVEDYRGSIKLDKREREIIGRKCKRLIDHGRIQYLQDHKMTACLKYYIDGNLTPENVVLLATIEDKV</sequence>
<gene>
    <name evidence="14" type="ORF">SNE40_011286</name>
</gene>
<evidence type="ECO:0000256" key="11">
    <source>
        <dbReference type="ARBA" id="ARBA00049393"/>
    </source>
</evidence>
<evidence type="ECO:0000256" key="7">
    <source>
        <dbReference type="ARBA" id="ARBA00022771"/>
    </source>
</evidence>
<dbReference type="InterPro" id="IPR021721">
    <property type="entry name" value="Znf_CCCH-type_TRM13"/>
</dbReference>
<dbReference type="InterPro" id="IPR007871">
    <property type="entry name" value="Methyltransferase_TRM13"/>
</dbReference>
<keyword evidence="4 12" id="KW-0949">S-adenosyl-L-methionine</keyword>
<evidence type="ECO:0000256" key="9">
    <source>
        <dbReference type="ARBA" id="ARBA00048165"/>
    </source>
</evidence>
<accession>A0AAN8JMC9</accession>
<feature type="domain" description="CHHC U11-48K-type" evidence="13">
    <location>
        <begin position="50"/>
        <end position="77"/>
    </location>
</feature>
<comment type="catalytic activity">
    <reaction evidence="10 12">
        <text>cytidine(4) in tRNA(Gly)(GCC) + S-adenosyl-L-methionine = 2'-O-methylcytidine(4) in tRNA(Gly)(GCC) + S-adenosyl-L-homocysteine + H(+)</text>
        <dbReference type="Rhea" id="RHEA:43192"/>
        <dbReference type="Rhea" id="RHEA-COMP:10399"/>
        <dbReference type="Rhea" id="RHEA-COMP:10400"/>
        <dbReference type="ChEBI" id="CHEBI:15378"/>
        <dbReference type="ChEBI" id="CHEBI:57856"/>
        <dbReference type="ChEBI" id="CHEBI:59789"/>
        <dbReference type="ChEBI" id="CHEBI:74495"/>
        <dbReference type="ChEBI" id="CHEBI:82748"/>
        <dbReference type="EC" id="2.1.1.225"/>
    </reaction>
</comment>
<keyword evidence="5 12" id="KW-0819">tRNA processing</keyword>
<keyword evidence="3 12" id="KW-0808">Transferase</keyword>
<dbReference type="PANTHER" id="PTHR12998">
    <property type="entry name" value="TRNA:M(4)X MODIFICATION ENZYME TRM13 HOMOLOG"/>
    <property type="match status" value="1"/>
</dbReference>